<proteinExistence type="inferred from homology"/>
<dbReference type="AlphaFoldDB" id="A0A8K1C6L6"/>
<dbReference type="CDD" id="cd01560">
    <property type="entry name" value="Thr-synth_2"/>
    <property type="match status" value="1"/>
</dbReference>
<dbReference type="EMBL" id="SPLM01000144">
    <property type="protein sequence ID" value="TMW57400.1"/>
    <property type="molecule type" value="Genomic_DNA"/>
</dbReference>
<organism evidence="9 10">
    <name type="scientific">Pythium oligandrum</name>
    <name type="common">Mycoparasitic fungus</name>
    <dbReference type="NCBI Taxonomy" id="41045"/>
    <lineage>
        <taxon>Eukaryota</taxon>
        <taxon>Sar</taxon>
        <taxon>Stramenopiles</taxon>
        <taxon>Oomycota</taxon>
        <taxon>Peronosporomycetes</taxon>
        <taxon>Pythiales</taxon>
        <taxon>Pythiaceae</taxon>
        <taxon>Pythium</taxon>
    </lineage>
</organism>
<dbReference type="Pfam" id="PF14821">
    <property type="entry name" value="Thr_synth_N"/>
    <property type="match status" value="1"/>
</dbReference>
<reference evidence="9" key="1">
    <citation type="submission" date="2019-03" db="EMBL/GenBank/DDBJ databases">
        <title>Long read genome sequence of the mycoparasitic Pythium oligandrum ATCC 38472 isolated from sugarbeet rhizosphere.</title>
        <authorList>
            <person name="Gaulin E."/>
        </authorList>
    </citation>
    <scope>NUCLEOTIDE SEQUENCE</scope>
    <source>
        <strain evidence="9">ATCC 38472_TT</strain>
    </source>
</reference>
<keyword evidence="6" id="KW-1133">Transmembrane helix</keyword>
<dbReference type="InterPro" id="IPR037158">
    <property type="entry name" value="Thr_synth_N_sf"/>
</dbReference>
<keyword evidence="10" id="KW-1185">Reference proteome</keyword>
<dbReference type="GO" id="GO:0004795">
    <property type="term" value="F:threonine synthase activity"/>
    <property type="evidence" value="ECO:0007669"/>
    <property type="project" value="TreeGrafter"/>
</dbReference>
<comment type="cofactor">
    <cofactor evidence="1 5">
        <name>pyridoxal 5'-phosphate</name>
        <dbReference type="ChEBI" id="CHEBI:597326"/>
    </cofactor>
</comment>
<keyword evidence="6" id="KW-0812">Transmembrane</keyword>
<evidence type="ECO:0000313" key="9">
    <source>
        <dbReference type="EMBL" id="TMW57400.1"/>
    </source>
</evidence>
<sequence length="729" mass="80765">MSEKELEYEQLTDLVSGEIDRQLKERNDVLDSMKTQMSKVLNEFEDLTWHVQAKRSWMKSIGKISRDIQPTNPAAVAIHPVTTNGAVGGNATSPSKLPKLSGLKARKKIHQQLHRNVSGMLPPAEGVVSDARGVEGKIIFDKKLPRVANMEKRTDVLQSMLATQQKQMIWHVFVAPLRSNSVDLSSLLDSDAPSHSSLSISLFSMVKYRSTRGGVRGLTFEEAVLTGLASDRGLLLPEADQFPKLPPNALEEWSKLSYQALAVKVMRLFIDESEISTADLKALVQKSYNSKTFRHKETAPVVKVTEQLYVLELFHGPTFAFKDIALQFLGNLFEFFLKRKNAAKAPDAPKHSITVVGATSGDTGSSAIYGLRGKENVDVFILFPHGRVSQIQERQMTTVWDENIHNVQVRGTFDDCQAIVKDLFADASFKAKYNLGAVNSINWARILAQIVYYVYAYFRVREQGVKDVTFSVPTGNFGDILAGFYAKKLGVPIEKLIVATNENDILHRFFSTGKYHRHQIQHTSSPSMDICVSSNFERYLFALCGEDPDLLRQWMQGFEKTGELTIQGDLLKKAQAEMGSFAVLEPEVNATISQYHQVHKYLFDPHSAIGAAAAERFGFEHLADRSDAAVVVVGTAHYGKFLPVVSKALDVAESEIEQHPNLKALEALPTRSVVRDNAKTAVAQLIKETKDKRRGGKSLVGSNTLVTASIVAAAAVVVFFVASRARANN</sequence>
<dbReference type="InterPro" id="IPR001926">
    <property type="entry name" value="TrpB-like_PALP"/>
</dbReference>
<comment type="caution">
    <text evidence="9">The sequence shown here is derived from an EMBL/GenBank/DDBJ whole genome shotgun (WGS) entry which is preliminary data.</text>
</comment>
<dbReference type="InterPro" id="IPR029144">
    <property type="entry name" value="Thr_synth_N"/>
</dbReference>
<dbReference type="InterPro" id="IPR036052">
    <property type="entry name" value="TrpB-like_PALP_sf"/>
</dbReference>
<dbReference type="OrthoDB" id="5203861at2759"/>
<comment type="similarity">
    <text evidence="2">Belongs to the threonine synthase family.</text>
</comment>
<keyword evidence="3 5" id="KW-0663">Pyridoxal phosphate</keyword>
<feature type="modified residue" description="N6-(pyridoxal phosphate)lysine" evidence="5">
    <location>
        <position position="322"/>
    </location>
</feature>
<dbReference type="Proteomes" id="UP000794436">
    <property type="component" value="Unassembled WGS sequence"/>
</dbReference>
<name>A0A8K1C6L6_PYTOL</name>
<dbReference type="SUPFAM" id="SSF53686">
    <property type="entry name" value="Tryptophan synthase beta subunit-like PLP-dependent enzymes"/>
    <property type="match status" value="1"/>
</dbReference>
<dbReference type="GO" id="GO:0009088">
    <property type="term" value="P:threonine biosynthetic process"/>
    <property type="evidence" value="ECO:0007669"/>
    <property type="project" value="TreeGrafter"/>
</dbReference>
<evidence type="ECO:0000259" key="7">
    <source>
        <dbReference type="Pfam" id="PF00291"/>
    </source>
</evidence>
<dbReference type="Gene3D" id="3.40.50.1100">
    <property type="match status" value="2"/>
</dbReference>
<evidence type="ECO:0008006" key="11">
    <source>
        <dbReference type="Google" id="ProtNLM"/>
    </source>
</evidence>
<feature type="transmembrane region" description="Helical" evidence="6">
    <location>
        <begin position="699"/>
        <end position="722"/>
    </location>
</feature>
<evidence type="ECO:0000256" key="3">
    <source>
        <dbReference type="ARBA" id="ARBA00022898"/>
    </source>
</evidence>
<feature type="domain" description="Threonine synthase N-terminal" evidence="8">
    <location>
        <begin position="207"/>
        <end position="288"/>
    </location>
</feature>
<evidence type="ECO:0000256" key="2">
    <source>
        <dbReference type="ARBA" id="ARBA00005517"/>
    </source>
</evidence>
<dbReference type="PANTHER" id="PTHR42690">
    <property type="entry name" value="THREONINE SYNTHASE FAMILY MEMBER"/>
    <property type="match status" value="1"/>
</dbReference>
<dbReference type="PANTHER" id="PTHR42690:SF1">
    <property type="entry name" value="THREONINE SYNTHASE-LIKE 2"/>
    <property type="match status" value="1"/>
</dbReference>
<protein>
    <recommendedName>
        <fullName evidence="11">Threonine synthase</fullName>
    </recommendedName>
</protein>
<dbReference type="NCBIfam" id="TIGR00260">
    <property type="entry name" value="thrC"/>
    <property type="match status" value="1"/>
</dbReference>
<dbReference type="Gene3D" id="3.90.1380.10">
    <property type="entry name" value="Threonine synthase, N-terminal domain"/>
    <property type="match status" value="1"/>
</dbReference>
<feature type="domain" description="Tryptophan synthase beta chain-like PALP" evidence="7">
    <location>
        <begin position="308"/>
        <end position="616"/>
    </location>
</feature>
<dbReference type="InterPro" id="IPR051166">
    <property type="entry name" value="Threonine_Synthase"/>
</dbReference>
<evidence type="ECO:0000313" key="10">
    <source>
        <dbReference type="Proteomes" id="UP000794436"/>
    </source>
</evidence>
<dbReference type="InterPro" id="IPR004450">
    <property type="entry name" value="Thr_synthase-like"/>
</dbReference>
<dbReference type="Pfam" id="PF00291">
    <property type="entry name" value="PALP"/>
    <property type="match status" value="1"/>
</dbReference>
<accession>A0A8K1C6L6</accession>
<keyword evidence="4" id="KW-0456">Lyase</keyword>
<dbReference type="FunFam" id="3.90.1380.10:FF:000003">
    <property type="entry name" value="THR4p Threonine synthase"/>
    <property type="match status" value="1"/>
</dbReference>
<evidence type="ECO:0000256" key="1">
    <source>
        <dbReference type="ARBA" id="ARBA00001933"/>
    </source>
</evidence>
<evidence type="ECO:0000256" key="6">
    <source>
        <dbReference type="SAM" id="Phobius"/>
    </source>
</evidence>
<evidence type="ECO:0000256" key="5">
    <source>
        <dbReference type="PIRSR" id="PIRSR604450-51"/>
    </source>
</evidence>
<evidence type="ECO:0000259" key="8">
    <source>
        <dbReference type="Pfam" id="PF14821"/>
    </source>
</evidence>
<dbReference type="FunFam" id="3.40.50.1100:FF:000024">
    <property type="entry name" value="Probable threonine synthase"/>
    <property type="match status" value="1"/>
</dbReference>
<keyword evidence="6" id="KW-0472">Membrane</keyword>
<evidence type="ECO:0000256" key="4">
    <source>
        <dbReference type="ARBA" id="ARBA00023239"/>
    </source>
</evidence>
<gene>
    <name evidence="9" type="ORF">Poli38472_003325</name>
</gene>